<gene>
    <name evidence="3" type="primary">LOC112288599</name>
    <name evidence="2" type="ORF">PHYPA_000740</name>
</gene>
<protein>
    <recommendedName>
        <fullName evidence="5">Holocarboxylase synthetase</fullName>
    </recommendedName>
</protein>
<proteinExistence type="predicted"/>
<dbReference type="RefSeq" id="XP_024388725.1">
    <property type="nucleotide sequence ID" value="XM_024532957.2"/>
</dbReference>
<sequence length="248" mass="27249">MAKKRKSENAALDEVERTLYTSFCTAANSISQLYTQAQNQQKLSFQAGERHAVEKLYYWLLREHQNGSNITVAQIIHNLQSELEGGNGEEMTMSPGHQLQQHGPAQQQFSVVGTVGTSGRTTALSAPLDQGKIPVFQGALSSPNRRCFPAFAMSPGGYGVSNSTVQPARRGSLSLEHSGSDLREGQLDSAPHEDPSATGFGFQPPPQQHQHQHQQHHSQHVRDGVHSCNENDSSMDMHADSVAEDYYR</sequence>
<dbReference type="PANTHER" id="PTHR33675">
    <property type="entry name" value="NUCLEAR RECEPTOR FAMILY 2 GROUP C PROTEIN"/>
    <property type="match status" value="1"/>
</dbReference>
<evidence type="ECO:0000256" key="1">
    <source>
        <dbReference type="SAM" id="MobiDB-lite"/>
    </source>
</evidence>
<dbReference type="STRING" id="3218.A0A2K1L8F4"/>
<reference evidence="2 4" key="2">
    <citation type="journal article" date="2018" name="Plant J.">
        <title>The Physcomitrella patens chromosome-scale assembly reveals moss genome structure and evolution.</title>
        <authorList>
            <person name="Lang D."/>
            <person name="Ullrich K.K."/>
            <person name="Murat F."/>
            <person name="Fuchs J."/>
            <person name="Jenkins J."/>
            <person name="Haas F.B."/>
            <person name="Piednoel M."/>
            <person name="Gundlach H."/>
            <person name="Van Bel M."/>
            <person name="Meyberg R."/>
            <person name="Vives C."/>
            <person name="Morata J."/>
            <person name="Symeonidi A."/>
            <person name="Hiss M."/>
            <person name="Muchero W."/>
            <person name="Kamisugi Y."/>
            <person name="Saleh O."/>
            <person name="Blanc G."/>
            <person name="Decker E.L."/>
            <person name="van Gessel N."/>
            <person name="Grimwood J."/>
            <person name="Hayes R.D."/>
            <person name="Graham S.W."/>
            <person name="Gunter L.E."/>
            <person name="McDaniel S.F."/>
            <person name="Hoernstein S.N.W."/>
            <person name="Larsson A."/>
            <person name="Li F.W."/>
            <person name="Perroud P.F."/>
            <person name="Phillips J."/>
            <person name="Ranjan P."/>
            <person name="Rokshar D.S."/>
            <person name="Rothfels C.J."/>
            <person name="Schneider L."/>
            <person name="Shu S."/>
            <person name="Stevenson D.W."/>
            <person name="Thummler F."/>
            <person name="Tillich M."/>
            <person name="Villarreal Aguilar J.C."/>
            <person name="Widiez T."/>
            <person name="Wong G.K."/>
            <person name="Wymore A."/>
            <person name="Zhang Y."/>
            <person name="Zimmer A.D."/>
            <person name="Quatrano R.S."/>
            <person name="Mayer K.F.X."/>
            <person name="Goodstein D."/>
            <person name="Casacuberta J.M."/>
            <person name="Vandepoele K."/>
            <person name="Reski R."/>
            <person name="Cuming A.C."/>
            <person name="Tuskan G.A."/>
            <person name="Maumus F."/>
            <person name="Salse J."/>
            <person name="Schmutz J."/>
            <person name="Rensing S.A."/>
        </authorList>
    </citation>
    <scope>NUCLEOTIDE SEQUENCE [LARGE SCALE GENOMIC DNA]</scope>
    <source>
        <strain evidence="3 4">cv. Gransden 2004</strain>
    </source>
</reference>
<dbReference type="Gramene" id="Pp3c1_16490V3.3">
    <property type="protein sequence ID" value="Pp3c1_16490V3.3"/>
    <property type="gene ID" value="Pp3c1_16490"/>
</dbReference>
<accession>A0A2K1L8F4</accession>
<dbReference type="Proteomes" id="UP000006727">
    <property type="component" value="Chromosome 1"/>
</dbReference>
<dbReference type="InterPro" id="IPR029196">
    <property type="entry name" value="HAPSTR1-like"/>
</dbReference>
<evidence type="ECO:0000313" key="4">
    <source>
        <dbReference type="Proteomes" id="UP000006727"/>
    </source>
</evidence>
<dbReference type="RefSeq" id="XP_024388714.1">
    <property type="nucleotide sequence ID" value="XM_024532946.2"/>
</dbReference>
<feature type="compositionally biased region" description="Basic and acidic residues" evidence="1">
    <location>
        <begin position="178"/>
        <end position="195"/>
    </location>
</feature>
<reference evidence="3" key="3">
    <citation type="submission" date="2020-12" db="UniProtKB">
        <authorList>
            <consortium name="EnsemblPlants"/>
        </authorList>
    </citation>
    <scope>IDENTIFICATION</scope>
</reference>
<dbReference type="EMBL" id="ABEU02000001">
    <property type="protein sequence ID" value="PNR62316.1"/>
    <property type="molecule type" value="Genomic_DNA"/>
</dbReference>
<dbReference type="OrthoDB" id="755598at2759"/>
<dbReference type="PANTHER" id="PTHR33675:SF1">
    <property type="entry name" value="HOLOCARBOXYLASE SYNTHETASE"/>
    <property type="match status" value="1"/>
</dbReference>
<feature type="region of interest" description="Disordered" evidence="1">
    <location>
        <begin position="175"/>
        <end position="248"/>
    </location>
</feature>
<evidence type="ECO:0008006" key="5">
    <source>
        <dbReference type="Google" id="ProtNLM"/>
    </source>
</evidence>
<keyword evidence="4" id="KW-1185">Reference proteome</keyword>
<dbReference type="GeneID" id="112288599"/>
<reference evidence="2 4" key="1">
    <citation type="journal article" date="2008" name="Science">
        <title>The Physcomitrella genome reveals evolutionary insights into the conquest of land by plants.</title>
        <authorList>
            <person name="Rensing S."/>
            <person name="Lang D."/>
            <person name="Zimmer A."/>
            <person name="Terry A."/>
            <person name="Salamov A."/>
            <person name="Shapiro H."/>
            <person name="Nishiyama T."/>
            <person name="Perroud P.-F."/>
            <person name="Lindquist E."/>
            <person name="Kamisugi Y."/>
            <person name="Tanahashi T."/>
            <person name="Sakakibara K."/>
            <person name="Fujita T."/>
            <person name="Oishi K."/>
            <person name="Shin-I T."/>
            <person name="Kuroki Y."/>
            <person name="Toyoda A."/>
            <person name="Suzuki Y."/>
            <person name="Hashimoto A."/>
            <person name="Yamaguchi K."/>
            <person name="Sugano A."/>
            <person name="Kohara Y."/>
            <person name="Fujiyama A."/>
            <person name="Anterola A."/>
            <person name="Aoki S."/>
            <person name="Ashton N."/>
            <person name="Barbazuk W.B."/>
            <person name="Barker E."/>
            <person name="Bennetzen J."/>
            <person name="Bezanilla M."/>
            <person name="Blankenship R."/>
            <person name="Cho S.H."/>
            <person name="Dutcher S."/>
            <person name="Estelle M."/>
            <person name="Fawcett J.A."/>
            <person name="Gundlach H."/>
            <person name="Hanada K."/>
            <person name="Heyl A."/>
            <person name="Hicks K.A."/>
            <person name="Hugh J."/>
            <person name="Lohr M."/>
            <person name="Mayer K."/>
            <person name="Melkozernov A."/>
            <person name="Murata T."/>
            <person name="Nelson D."/>
            <person name="Pils B."/>
            <person name="Prigge M."/>
            <person name="Reiss B."/>
            <person name="Renner T."/>
            <person name="Rombauts S."/>
            <person name="Rushton P."/>
            <person name="Sanderfoot A."/>
            <person name="Schween G."/>
            <person name="Shiu S.-H."/>
            <person name="Stueber K."/>
            <person name="Theodoulou F.L."/>
            <person name="Tu H."/>
            <person name="Van de Peer Y."/>
            <person name="Verrier P.J."/>
            <person name="Waters E."/>
            <person name="Wood A."/>
            <person name="Yang L."/>
            <person name="Cove D."/>
            <person name="Cuming A."/>
            <person name="Hasebe M."/>
            <person name="Lucas S."/>
            <person name="Mishler D.B."/>
            <person name="Reski R."/>
            <person name="Grigoriev I."/>
            <person name="Quatrano R.S."/>
            <person name="Boore J.L."/>
        </authorList>
    </citation>
    <scope>NUCLEOTIDE SEQUENCE [LARGE SCALE GENOMIC DNA]</scope>
    <source>
        <strain evidence="3 4">cv. Gransden 2004</strain>
    </source>
</reference>
<dbReference type="EnsemblPlants" id="Pp3c1_16490V3.1">
    <property type="protein sequence ID" value="Pp3c1_16490V3.1"/>
    <property type="gene ID" value="Pp3c1_16490"/>
</dbReference>
<evidence type="ECO:0000313" key="3">
    <source>
        <dbReference type="EnsemblPlants" id="Pp3c1_16490V3.1"/>
    </source>
</evidence>
<organism evidence="2">
    <name type="scientific">Physcomitrium patens</name>
    <name type="common">Spreading-leaved earth moss</name>
    <name type="synonym">Physcomitrella patens</name>
    <dbReference type="NCBI Taxonomy" id="3218"/>
    <lineage>
        <taxon>Eukaryota</taxon>
        <taxon>Viridiplantae</taxon>
        <taxon>Streptophyta</taxon>
        <taxon>Embryophyta</taxon>
        <taxon>Bryophyta</taxon>
        <taxon>Bryophytina</taxon>
        <taxon>Bryopsida</taxon>
        <taxon>Funariidae</taxon>
        <taxon>Funariales</taxon>
        <taxon>Funariaceae</taxon>
        <taxon>Physcomitrium</taxon>
    </lineage>
</organism>
<dbReference type="EnsemblPlants" id="Pp3c1_16490V3.3">
    <property type="protein sequence ID" value="Pp3c1_16490V3.3"/>
    <property type="gene ID" value="Pp3c1_16490"/>
</dbReference>
<dbReference type="Gramene" id="Pp3c1_16490V3.1">
    <property type="protein sequence ID" value="Pp3c1_16490V3.1"/>
    <property type="gene ID" value="Pp3c1_16490"/>
</dbReference>
<dbReference type="KEGG" id="ppp:112288599"/>
<feature type="compositionally biased region" description="Basic residues" evidence="1">
    <location>
        <begin position="210"/>
        <end position="219"/>
    </location>
</feature>
<dbReference type="AlphaFoldDB" id="A0A2K1L8F4"/>
<evidence type="ECO:0000313" key="2">
    <source>
        <dbReference type="EMBL" id="PNR62316.1"/>
    </source>
</evidence>
<dbReference type="OMA" id="RNNEANC"/>
<dbReference type="EnsemblPlants" id="Pp3c1_16490V3.2">
    <property type="protein sequence ID" value="Pp3c1_16490V3.2"/>
    <property type="gene ID" value="Pp3c1_16490"/>
</dbReference>
<dbReference type="FunCoup" id="A0A2K1L8F4">
    <property type="interactions" value="1607"/>
</dbReference>
<dbReference type="Gramene" id="Pp3c1_16490V3.2">
    <property type="protein sequence ID" value="Pp3c1_16490V3.2"/>
    <property type="gene ID" value="Pp3c1_16490"/>
</dbReference>
<feature type="compositionally biased region" description="Basic and acidic residues" evidence="1">
    <location>
        <begin position="235"/>
        <end position="248"/>
    </location>
</feature>
<name>A0A2K1L8F4_PHYPA</name>
<dbReference type="PaxDb" id="3218-PP1S63_97V6.1"/>
<dbReference type="Pfam" id="PF15251">
    <property type="entry name" value="TAPR1-like"/>
    <property type="match status" value="1"/>
</dbReference>